<dbReference type="SUPFAM" id="SSF53448">
    <property type="entry name" value="Nucleotide-diphospho-sugar transferases"/>
    <property type="match status" value="1"/>
</dbReference>
<dbReference type="EMBL" id="AB812046">
    <property type="protein sequence ID" value="BAQ01481.1"/>
    <property type="molecule type" value="Genomic_DNA"/>
</dbReference>
<dbReference type="CDD" id="cd04179">
    <property type="entry name" value="DPM_DPG-synthase_like"/>
    <property type="match status" value="1"/>
</dbReference>
<dbReference type="InterPro" id="IPR029044">
    <property type="entry name" value="Nucleotide-diphossugar_trans"/>
</dbReference>
<dbReference type="InterPro" id="IPR001173">
    <property type="entry name" value="Glyco_trans_2-like"/>
</dbReference>
<dbReference type="PANTHER" id="PTHR48090">
    <property type="entry name" value="UNDECAPRENYL-PHOSPHATE 4-DEOXY-4-FORMAMIDO-L-ARABINOSE TRANSFERASE-RELATED"/>
    <property type="match status" value="1"/>
</dbReference>
<dbReference type="InterPro" id="IPR050256">
    <property type="entry name" value="Glycosyltransferase_2"/>
</dbReference>
<dbReference type="Pfam" id="PF00535">
    <property type="entry name" value="Glycos_transf_2"/>
    <property type="match status" value="1"/>
</dbReference>
<accession>A0A0A8J5Y2</accession>
<dbReference type="GO" id="GO:0016740">
    <property type="term" value="F:transferase activity"/>
    <property type="evidence" value="ECO:0007669"/>
    <property type="project" value="UniProtKB-KW"/>
</dbReference>
<evidence type="ECO:0000259" key="1">
    <source>
        <dbReference type="Pfam" id="PF00535"/>
    </source>
</evidence>
<proteinExistence type="predicted"/>
<dbReference type="Gene3D" id="3.90.550.10">
    <property type="entry name" value="Spore Coat Polysaccharide Biosynthesis Protein SpsA, Chain A"/>
    <property type="match status" value="1"/>
</dbReference>
<evidence type="ECO:0000313" key="3">
    <source>
        <dbReference type="EMBL" id="BAQ01834.1"/>
    </source>
</evidence>
<organism evidence="3">
    <name type="scientific">Escherichia coli</name>
    <dbReference type="NCBI Taxonomy" id="562"/>
    <lineage>
        <taxon>Bacteria</taxon>
        <taxon>Pseudomonadati</taxon>
        <taxon>Pseudomonadota</taxon>
        <taxon>Gammaproteobacteria</taxon>
        <taxon>Enterobacterales</taxon>
        <taxon>Enterobacteriaceae</taxon>
        <taxon>Escherichia</taxon>
    </lineage>
</organism>
<dbReference type="EMBL" id="AB812067">
    <property type="protein sequence ID" value="BAQ01834.1"/>
    <property type="molecule type" value="Genomic_DNA"/>
</dbReference>
<evidence type="ECO:0000313" key="2">
    <source>
        <dbReference type="EMBL" id="BAQ01481.1"/>
    </source>
</evidence>
<feature type="domain" description="Glycosyltransferase 2-like" evidence="1">
    <location>
        <begin position="53"/>
        <end position="217"/>
    </location>
</feature>
<name>A0A0A8J5Y2_ECOLX</name>
<keyword evidence="3" id="KW-0808">Transferase</keyword>
<sequence length="294" mass="32835">MDDNCWRGVCHRRCCINYVKSCLIMDLSMKHEKNWEVPSYDVTLWTEKKHDACVVIPVINEGSRIISLLTKMSNLKINNIADIIIVDGGSTDGSLEKDRLLSLGVSGLVLKIGPGKLSAQLRCGYAFVLEQGYKNIITIDGNDKDDPSPIPEFLNALEKGYDFVQASRFINGGVAVNTPKLRDFAIKYIHAPALSIASGFHWTDTTQGFRAYSSKLLLDGRVAPFRNIFMTYELLAYLSYIAPKLGFRCIELPTSRIYPNGDVPTKISGFNGNLSVLIILFKTCFGRYNSNRCN</sequence>
<dbReference type="AlphaFoldDB" id="A0A0A8J5Y2"/>
<reference evidence="3" key="1">
    <citation type="journal article" date="2014" name="DNA Res.">
        <title>A complete view of the genetic diversity of the Escherichia coli O-antigen biosynthesis gene cluster.</title>
        <authorList>
            <person name="Iguchi A."/>
            <person name="Iyoda S."/>
            <person name="Kikuchi T."/>
            <person name="Ogura Y."/>
            <person name="Katsura K."/>
            <person name="Ohnishi M."/>
            <person name="Hayashi T."/>
            <person name="Thomson N.R."/>
        </authorList>
    </citation>
    <scope>NUCLEOTIDE SEQUENCE</scope>
    <source>
        <strain evidence="3">10B-1</strain>
        <strain evidence="2">H510a</strain>
    </source>
</reference>
<protein>
    <submittedName>
        <fullName evidence="3">Putative glycosyltransferase</fullName>
    </submittedName>
</protein>